<dbReference type="Gene3D" id="2.10.25.10">
    <property type="entry name" value="Laminin"/>
    <property type="match status" value="1"/>
</dbReference>
<keyword evidence="2" id="KW-1015">Disulfide bond</keyword>
<dbReference type="Ensembl" id="ENSGEVT00005023662.1">
    <property type="protein sequence ID" value="ENSGEVP00005022518.1"/>
    <property type="gene ID" value="ENSGEVG00005015979.1"/>
</dbReference>
<dbReference type="InterPro" id="IPR001881">
    <property type="entry name" value="EGF-like_Ca-bd_dom"/>
</dbReference>
<accession>A0A8C5EYP5</accession>
<dbReference type="PROSITE" id="PS01187">
    <property type="entry name" value="EGF_CA"/>
    <property type="match status" value="1"/>
</dbReference>
<dbReference type="Proteomes" id="UP000694390">
    <property type="component" value="Unassembled WGS sequence"/>
</dbReference>
<dbReference type="SUPFAM" id="SSF57196">
    <property type="entry name" value="EGF/Laminin"/>
    <property type="match status" value="1"/>
</dbReference>
<evidence type="ECO:0000256" key="1">
    <source>
        <dbReference type="ARBA" id="ARBA00022536"/>
    </source>
</evidence>
<dbReference type="OrthoDB" id="10022113at2759"/>
<reference evidence="4" key="2">
    <citation type="submission" date="2025-09" db="UniProtKB">
        <authorList>
            <consortium name="Ensembl"/>
        </authorList>
    </citation>
    <scope>IDENTIFICATION</scope>
</reference>
<dbReference type="InterPro" id="IPR018097">
    <property type="entry name" value="EGF_Ca-bd_CS"/>
</dbReference>
<name>A0A8C5EYP5_9SAUR</name>
<evidence type="ECO:0000256" key="2">
    <source>
        <dbReference type="ARBA" id="ARBA00023157"/>
    </source>
</evidence>
<protein>
    <recommendedName>
        <fullName evidence="3">EGF-like calcium-binding domain-containing protein</fullName>
    </recommendedName>
</protein>
<sequence length="257" mass="27915">SIHIHTNFPENPHSPARLVSPICPLQGAGNNWLRVIPRTRFGAFARGARVVLFTRHSGAHLRIIDGGSGYLCEMEPVAHFGLGRDEASSLEVTWPDGRVVTRAVASGETNSVLEIPYPQGAEGQLPPTSLECGQGFSQHENGRCVDTDECAKFPFVCPREKPLCSNTYGGYRCHSSRRCSRGFEPSEDGTACVGECRTGAAQHGEPGQPPARVLWKPGEPWPLRRPGLVTGCVDLPMLLELVPARHRELPAPGQGWP</sequence>
<dbReference type="InterPro" id="IPR011519">
    <property type="entry name" value="UnbV_ASPIC"/>
</dbReference>
<reference evidence="4" key="1">
    <citation type="submission" date="2025-08" db="UniProtKB">
        <authorList>
            <consortium name="Ensembl"/>
        </authorList>
    </citation>
    <scope>IDENTIFICATION</scope>
</reference>
<dbReference type="InterPro" id="IPR027039">
    <property type="entry name" value="Crtac1"/>
</dbReference>
<dbReference type="SMART" id="SM00179">
    <property type="entry name" value="EGF_CA"/>
    <property type="match status" value="1"/>
</dbReference>
<dbReference type="Pfam" id="PF07645">
    <property type="entry name" value="EGF_CA"/>
    <property type="match status" value="1"/>
</dbReference>
<evidence type="ECO:0000313" key="4">
    <source>
        <dbReference type="Ensembl" id="ENSGEVP00005022518.1"/>
    </source>
</evidence>
<dbReference type="PANTHER" id="PTHR16026:SF0">
    <property type="entry name" value="CARTILAGE ACIDIC PROTEIN 1"/>
    <property type="match status" value="1"/>
</dbReference>
<dbReference type="GO" id="GO:0007413">
    <property type="term" value="P:axonal fasciculation"/>
    <property type="evidence" value="ECO:0007669"/>
    <property type="project" value="TreeGrafter"/>
</dbReference>
<dbReference type="PANTHER" id="PTHR16026">
    <property type="entry name" value="CARTILAGE ACIDIC PROTEIN 1"/>
    <property type="match status" value="1"/>
</dbReference>
<dbReference type="GO" id="GO:0005509">
    <property type="term" value="F:calcium ion binding"/>
    <property type="evidence" value="ECO:0007669"/>
    <property type="project" value="InterPro"/>
</dbReference>
<keyword evidence="5" id="KW-1185">Reference proteome</keyword>
<dbReference type="Pfam" id="PF07593">
    <property type="entry name" value="UnbV_ASPIC"/>
    <property type="match status" value="1"/>
</dbReference>
<evidence type="ECO:0000313" key="5">
    <source>
        <dbReference type="Proteomes" id="UP000694390"/>
    </source>
</evidence>
<dbReference type="GeneTree" id="ENSGT00390000013726"/>
<dbReference type="InterPro" id="IPR049883">
    <property type="entry name" value="NOTCH1_EGF-like"/>
</dbReference>
<organism evidence="4 5">
    <name type="scientific">Gopherus evgoodei</name>
    <name type="common">Goodes thornscrub tortoise</name>
    <dbReference type="NCBI Taxonomy" id="1825980"/>
    <lineage>
        <taxon>Eukaryota</taxon>
        <taxon>Metazoa</taxon>
        <taxon>Chordata</taxon>
        <taxon>Craniata</taxon>
        <taxon>Vertebrata</taxon>
        <taxon>Euteleostomi</taxon>
        <taxon>Archelosauria</taxon>
        <taxon>Testudinata</taxon>
        <taxon>Testudines</taxon>
        <taxon>Cryptodira</taxon>
        <taxon>Durocryptodira</taxon>
        <taxon>Testudinoidea</taxon>
        <taxon>Testudinidae</taxon>
        <taxon>Gopherus</taxon>
    </lineage>
</organism>
<feature type="domain" description="EGF-like calcium-binding" evidence="3">
    <location>
        <begin position="146"/>
        <end position="193"/>
    </location>
</feature>
<proteinExistence type="predicted"/>
<keyword evidence="1" id="KW-0245">EGF-like domain</keyword>
<evidence type="ECO:0000259" key="3">
    <source>
        <dbReference type="SMART" id="SM00179"/>
    </source>
</evidence>
<dbReference type="AlphaFoldDB" id="A0A8C5EYP5"/>